<feature type="non-terminal residue" evidence="1">
    <location>
        <position position="166"/>
    </location>
</feature>
<gene>
    <name evidence="1" type="ORF">RFI_38212</name>
</gene>
<proteinExistence type="predicted"/>
<evidence type="ECO:0000313" key="2">
    <source>
        <dbReference type="Proteomes" id="UP000023152"/>
    </source>
</evidence>
<feature type="non-terminal residue" evidence="1">
    <location>
        <position position="1"/>
    </location>
</feature>
<dbReference type="EMBL" id="ASPP01044451">
    <property type="protein sequence ID" value="ETN99269.1"/>
    <property type="molecule type" value="Genomic_DNA"/>
</dbReference>
<sequence>NKNTSLWQIQLHTLLLRIEMEYIRSKGIVSWPTLQIDLQKICYKIGLPIVFYLLICQKKISANLKSSFLLLETFQNSSFPAKNPSIHLMLDRPLSPILKRGSSDVTGNFILKNRVYTKLRGVSGNVSSLQGISMKKIMFGLTWKLQFIVSMCCKYNNWKKKSLISL</sequence>
<dbReference type="Proteomes" id="UP000023152">
    <property type="component" value="Unassembled WGS sequence"/>
</dbReference>
<protein>
    <submittedName>
        <fullName evidence="1">Uncharacterized protein</fullName>
    </submittedName>
</protein>
<evidence type="ECO:0000313" key="1">
    <source>
        <dbReference type="EMBL" id="ETN99269.1"/>
    </source>
</evidence>
<accession>X6LEV6</accession>
<keyword evidence="2" id="KW-1185">Reference proteome</keyword>
<reference evidence="1 2" key="1">
    <citation type="journal article" date="2013" name="Curr. Biol.">
        <title>The Genome of the Foraminiferan Reticulomyxa filosa.</title>
        <authorList>
            <person name="Glockner G."/>
            <person name="Hulsmann N."/>
            <person name="Schleicher M."/>
            <person name="Noegel A.A."/>
            <person name="Eichinger L."/>
            <person name="Gallinger C."/>
            <person name="Pawlowski J."/>
            <person name="Sierra R."/>
            <person name="Euteneuer U."/>
            <person name="Pillet L."/>
            <person name="Moustafa A."/>
            <person name="Platzer M."/>
            <person name="Groth M."/>
            <person name="Szafranski K."/>
            <person name="Schliwa M."/>
        </authorList>
    </citation>
    <scope>NUCLEOTIDE SEQUENCE [LARGE SCALE GENOMIC DNA]</scope>
</reference>
<comment type="caution">
    <text evidence="1">The sequence shown here is derived from an EMBL/GenBank/DDBJ whole genome shotgun (WGS) entry which is preliminary data.</text>
</comment>
<dbReference type="AlphaFoldDB" id="X6LEV6"/>
<name>X6LEV6_RETFI</name>
<organism evidence="1 2">
    <name type="scientific">Reticulomyxa filosa</name>
    <dbReference type="NCBI Taxonomy" id="46433"/>
    <lineage>
        <taxon>Eukaryota</taxon>
        <taxon>Sar</taxon>
        <taxon>Rhizaria</taxon>
        <taxon>Retaria</taxon>
        <taxon>Foraminifera</taxon>
        <taxon>Monothalamids</taxon>
        <taxon>Reticulomyxidae</taxon>
        <taxon>Reticulomyxa</taxon>
    </lineage>
</organism>